<dbReference type="SUPFAM" id="SSF55136">
    <property type="entry name" value="Probable bacterial effector-binding domain"/>
    <property type="match status" value="1"/>
</dbReference>
<evidence type="ECO:0000313" key="2">
    <source>
        <dbReference type="Proteomes" id="UP001611383"/>
    </source>
</evidence>
<protein>
    <submittedName>
        <fullName evidence="1">GyrI-like domain-containing protein</fullName>
    </submittedName>
</protein>
<organism evidence="1 2">
    <name type="scientific">Archangium minus</name>
    <dbReference type="NCBI Taxonomy" id="83450"/>
    <lineage>
        <taxon>Bacteria</taxon>
        <taxon>Pseudomonadati</taxon>
        <taxon>Myxococcota</taxon>
        <taxon>Myxococcia</taxon>
        <taxon>Myxococcales</taxon>
        <taxon>Cystobacterineae</taxon>
        <taxon>Archangiaceae</taxon>
        <taxon>Archangium</taxon>
    </lineage>
</organism>
<evidence type="ECO:0000313" key="1">
    <source>
        <dbReference type="EMBL" id="WNG43754.1"/>
    </source>
</evidence>
<name>A0ABY9WJ18_9BACT</name>
<sequence>MSFKIVPSMTVIAATEFLTVQEIGTWGEKLTPIMMAELERYGLTTTGPWLFISYGRDGDPSRRFRHDYCVPVSNPDRYRGAFQVRTLDPFPCFFSLHKGALSEESLRAGYGGVVEAITQAGREFSGESREVWHGWTSADSTANSFEIQIGVK</sequence>
<reference evidence="1 2" key="1">
    <citation type="submission" date="2019-08" db="EMBL/GenBank/DDBJ databases">
        <title>Archangium and Cystobacter genomes.</title>
        <authorList>
            <person name="Chen I.-C.K."/>
            <person name="Wielgoss S."/>
        </authorList>
    </citation>
    <scope>NUCLEOTIDE SEQUENCE [LARGE SCALE GENOMIC DNA]</scope>
    <source>
        <strain evidence="1 2">Cbm 6</strain>
    </source>
</reference>
<dbReference type="Proteomes" id="UP001611383">
    <property type="component" value="Chromosome"/>
</dbReference>
<dbReference type="InterPro" id="IPR011256">
    <property type="entry name" value="Reg_factor_effector_dom_sf"/>
</dbReference>
<keyword evidence="2" id="KW-1185">Reference proteome</keyword>
<accession>A0ABY9WJ18</accession>
<dbReference type="RefSeq" id="WP_395815389.1">
    <property type="nucleotide sequence ID" value="NZ_CP043494.1"/>
</dbReference>
<dbReference type="EMBL" id="CP043494">
    <property type="protein sequence ID" value="WNG43754.1"/>
    <property type="molecule type" value="Genomic_DNA"/>
</dbReference>
<gene>
    <name evidence="1" type="ORF">F0U60_06340</name>
</gene>
<proteinExistence type="predicted"/>
<dbReference type="Gene3D" id="3.20.80.10">
    <property type="entry name" value="Regulatory factor, effector binding domain"/>
    <property type="match status" value="1"/>
</dbReference>